<evidence type="ECO:0000313" key="2">
    <source>
        <dbReference type="EMBL" id="BDX08074.1"/>
    </source>
</evidence>
<name>A0AA48KTZ9_9ALTE</name>
<feature type="domain" description="DUF2726" evidence="1">
    <location>
        <begin position="60"/>
        <end position="176"/>
    </location>
</feature>
<proteinExistence type="predicted"/>
<dbReference type="InterPro" id="IPR024402">
    <property type="entry name" value="DUF2726"/>
</dbReference>
<evidence type="ECO:0000259" key="1">
    <source>
        <dbReference type="Pfam" id="PF10881"/>
    </source>
</evidence>
<sequence>MELIIFLFFLFLVVILIRKVSETIKSKKEKRLIDAVKTLQSPSEEVEKQSREYKYALNDSLLTPAEIQYYKHLDSVIDGKVKVFSKVRLLDVFTPKDKDAFASMRKISSKHVDFLLCEKDSFKPLVAIELDDSSHRSKQSQERDLFVNSVFKMAGLTLHRVECKNSYSESETKSMLSFL</sequence>
<keyword evidence="3" id="KW-1185">Reference proteome</keyword>
<reference evidence="2" key="1">
    <citation type="submission" date="2023-01" db="EMBL/GenBank/DDBJ databases">
        <title>Complete genome sequence of Planctobacterium marinum strain Dej080120_11.</title>
        <authorList>
            <person name="Ueki S."/>
            <person name="Maruyama F."/>
        </authorList>
    </citation>
    <scope>NUCLEOTIDE SEQUENCE</scope>
    <source>
        <strain evidence="2">Dej080120_11</strain>
    </source>
</reference>
<evidence type="ECO:0000313" key="3">
    <source>
        <dbReference type="Proteomes" id="UP001333710"/>
    </source>
</evidence>
<dbReference type="AlphaFoldDB" id="A0AA48KTZ9"/>
<accession>A0AA48KTZ9</accession>
<dbReference type="Proteomes" id="UP001333710">
    <property type="component" value="Chromosome"/>
</dbReference>
<dbReference type="KEGG" id="pmaw:MACH26_35950"/>
<dbReference type="Pfam" id="PF10881">
    <property type="entry name" value="DUF2726"/>
    <property type="match status" value="1"/>
</dbReference>
<organism evidence="2 3">
    <name type="scientific">Planctobacterium marinum</name>
    <dbReference type="NCBI Taxonomy" id="1631968"/>
    <lineage>
        <taxon>Bacteria</taxon>
        <taxon>Pseudomonadati</taxon>
        <taxon>Pseudomonadota</taxon>
        <taxon>Gammaproteobacteria</taxon>
        <taxon>Alteromonadales</taxon>
        <taxon>Alteromonadaceae</taxon>
        <taxon>Planctobacterium</taxon>
    </lineage>
</organism>
<dbReference type="EMBL" id="AP027272">
    <property type="protein sequence ID" value="BDX08074.1"/>
    <property type="molecule type" value="Genomic_DNA"/>
</dbReference>
<gene>
    <name evidence="2" type="ORF">MACH26_35950</name>
</gene>
<protein>
    <recommendedName>
        <fullName evidence="1">DUF2726 domain-containing protein</fullName>
    </recommendedName>
</protein>
<dbReference type="RefSeq" id="WP_338294159.1">
    <property type="nucleotide sequence ID" value="NZ_AP027272.1"/>
</dbReference>